<dbReference type="Pfam" id="PF00069">
    <property type="entry name" value="Pkinase"/>
    <property type="match status" value="1"/>
</dbReference>
<feature type="domain" description="Protein kinase" evidence="11">
    <location>
        <begin position="68"/>
        <end position="323"/>
    </location>
</feature>
<dbReference type="SMART" id="SM00220">
    <property type="entry name" value="S_TKc"/>
    <property type="match status" value="1"/>
</dbReference>
<dbReference type="PROSITE" id="PS00108">
    <property type="entry name" value="PROTEIN_KINASE_ST"/>
    <property type="match status" value="1"/>
</dbReference>
<feature type="binding site" evidence="9">
    <location>
        <position position="97"/>
    </location>
    <ligand>
        <name>ATP</name>
        <dbReference type="ChEBI" id="CHEBI:30616"/>
    </ligand>
</feature>
<protein>
    <recommendedName>
        <fullName evidence="8">mitogen-activated protein kinase kinase</fullName>
        <ecNumber evidence="8">2.7.12.2</ecNumber>
    </recommendedName>
</protein>
<dbReference type="Gene3D" id="3.30.200.20">
    <property type="entry name" value="Phosphorylase Kinase, domain 1"/>
    <property type="match status" value="1"/>
</dbReference>
<keyword evidence="3" id="KW-0808">Transferase</keyword>
<dbReference type="InterPro" id="IPR017441">
    <property type="entry name" value="Protein_kinase_ATP_BS"/>
</dbReference>
<comment type="caution">
    <text evidence="12">The sequence shown here is derived from an EMBL/GenBank/DDBJ whole genome shotgun (WGS) entry which is preliminary data.</text>
</comment>
<dbReference type="PANTHER" id="PTHR48013">
    <property type="entry name" value="DUAL SPECIFICITY MITOGEN-ACTIVATED PROTEIN KINASE KINASE 5-RELATED"/>
    <property type="match status" value="1"/>
</dbReference>
<dbReference type="PROSITE" id="PS00107">
    <property type="entry name" value="PROTEIN_KINASE_ATP"/>
    <property type="match status" value="1"/>
</dbReference>
<dbReference type="GO" id="GO:0005524">
    <property type="term" value="F:ATP binding"/>
    <property type="evidence" value="ECO:0007669"/>
    <property type="project" value="UniProtKB-UniRule"/>
</dbReference>
<dbReference type="AlphaFoldDB" id="A0AAD5TTU5"/>
<dbReference type="Gene3D" id="1.10.510.10">
    <property type="entry name" value="Transferase(Phosphotransferase) domain 1"/>
    <property type="match status" value="1"/>
</dbReference>
<gene>
    <name evidence="12" type="ORF">HK099_001901</name>
</gene>
<dbReference type="GO" id="GO:0071474">
    <property type="term" value="P:cellular hyperosmotic response"/>
    <property type="evidence" value="ECO:0007669"/>
    <property type="project" value="TreeGrafter"/>
</dbReference>
<keyword evidence="13" id="KW-1185">Reference proteome</keyword>
<feature type="non-terminal residue" evidence="12">
    <location>
        <position position="336"/>
    </location>
</feature>
<evidence type="ECO:0000313" key="12">
    <source>
        <dbReference type="EMBL" id="KAJ3202283.1"/>
    </source>
</evidence>
<evidence type="ECO:0000256" key="4">
    <source>
        <dbReference type="ARBA" id="ARBA00022741"/>
    </source>
</evidence>
<dbReference type="GO" id="GO:0004674">
    <property type="term" value="F:protein serine/threonine kinase activity"/>
    <property type="evidence" value="ECO:0007669"/>
    <property type="project" value="UniProtKB-KW"/>
</dbReference>
<name>A0AAD5TTU5_9FUNG</name>
<keyword evidence="6 9" id="KW-0067">ATP-binding</keyword>
<evidence type="ECO:0000256" key="1">
    <source>
        <dbReference type="ARBA" id="ARBA00022527"/>
    </source>
</evidence>
<evidence type="ECO:0000313" key="13">
    <source>
        <dbReference type="Proteomes" id="UP001211065"/>
    </source>
</evidence>
<dbReference type="InterPro" id="IPR011009">
    <property type="entry name" value="Kinase-like_dom_sf"/>
</dbReference>
<dbReference type="InterPro" id="IPR008271">
    <property type="entry name" value="Ser/Thr_kinase_AS"/>
</dbReference>
<dbReference type="SUPFAM" id="SSF56112">
    <property type="entry name" value="Protein kinase-like (PK-like)"/>
    <property type="match status" value="1"/>
</dbReference>
<dbReference type="PROSITE" id="PS50011">
    <property type="entry name" value="PROTEIN_KINASE_DOM"/>
    <property type="match status" value="1"/>
</dbReference>
<evidence type="ECO:0000256" key="3">
    <source>
        <dbReference type="ARBA" id="ARBA00022679"/>
    </source>
</evidence>
<dbReference type="GO" id="GO:0005737">
    <property type="term" value="C:cytoplasm"/>
    <property type="evidence" value="ECO:0007669"/>
    <property type="project" value="UniProtKB-ARBA"/>
</dbReference>
<evidence type="ECO:0000259" key="11">
    <source>
        <dbReference type="PROSITE" id="PS50011"/>
    </source>
</evidence>
<evidence type="ECO:0000256" key="9">
    <source>
        <dbReference type="PROSITE-ProRule" id="PRU10141"/>
    </source>
</evidence>
<evidence type="ECO:0000256" key="10">
    <source>
        <dbReference type="RuleBase" id="RU000304"/>
    </source>
</evidence>
<dbReference type="GO" id="GO:0004708">
    <property type="term" value="F:MAP kinase kinase activity"/>
    <property type="evidence" value="ECO:0007669"/>
    <property type="project" value="UniProtKB-EC"/>
</dbReference>
<reference evidence="12" key="1">
    <citation type="submission" date="2020-05" db="EMBL/GenBank/DDBJ databases">
        <title>Phylogenomic resolution of chytrid fungi.</title>
        <authorList>
            <person name="Stajich J.E."/>
            <person name="Amses K."/>
            <person name="Simmons R."/>
            <person name="Seto K."/>
            <person name="Myers J."/>
            <person name="Bonds A."/>
            <person name="Quandt C.A."/>
            <person name="Barry K."/>
            <person name="Liu P."/>
            <person name="Grigoriev I."/>
            <person name="Longcore J.E."/>
            <person name="James T.Y."/>
        </authorList>
    </citation>
    <scope>NUCLEOTIDE SEQUENCE</scope>
    <source>
        <strain evidence="12">JEL0476</strain>
    </source>
</reference>
<dbReference type="GO" id="GO:0038066">
    <property type="term" value="P:p38MAPK cascade"/>
    <property type="evidence" value="ECO:0007669"/>
    <property type="project" value="UniProtKB-ARBA"/>
</dbReference>
<keyword evidence="4 9" id="KW-0547">Nucleotide-binding</keyword>
<evidence type="ECO:0000256" key="8">
    <source>
        <dbReference type="ARBA" id="ARBA00038999"/>
    </source>
</evidence>
<proteinExistence type="inferred from homology"/>
<dbReference type="Proteomes" id="UP001211065">
    <property type="component" value="Unassembled WGS sequence"/>
</dbReference>
<dbReference type="PANTHER" id="PTHR48013:SF25">
    <property type="entry name" value="MAP KINASE KINASE PBS2"/>
    <property type="match status" value="1"/>
</dbReference>
<evidence type="ECO:0000256" key="2">
    <source>
        <dbReference type="ARBA" id="ARBA00022553"/>
    </source>
</evidence>
<dbReference type="GO" id="GO:0032991">
    <property type="term" value="C:protein-containing complex"/>
    <property type="evidence" value="ECO:0007669"/>
    <property type="project" value="UniProtKB-ARBA"/>
</dbReference>
<keyword evidence="5" id="KW-0418">Kinase</keyword>
<accession>A0AAD5TTU5</accession>
<keyword evidence="2" id="KW-0597">Phosphoprotein</keyword>
<sequence length="336" mass="37546">MSKLSLRLGKNSMMSLTNLGASNGSTFSTFSKYIDMSGKLNFTGKAILSAEGVDFSNGSSYHIKKDEFEIIEEIGKGQYGIVQKVHHKPTNVIMAMKEIKLELTQTKLNQILMELDVLHKSVSPYIVEFYGAFFIESSVFYCMEYMDAGSIDKLYEGGIEEPVLAKITLSMVKGLKFLKEELSVIHRDVKPTNVLVNMKGEVKLCDFGVSGQLIQSLAKTNIGCQSYMAPERISVKEAGSYSSASDVWSLGLSIVEMSLGSYPYPSDLYDSVFAQLNAIVSGDPPKLNEKRFGRECRDFVNSCLYKNPVERPTYADLLNHNWLTTWNDLEVDMVGW</sequence>
<evidence type="ECO:0000256" key="7">
    <source>
        <dbReference type="ARBA" id="ARBA00038035"/>
    </source>
</evidence>
<dbReference type="EC" id="2.7.12.2" evidence="8"/>
<comment type="similarity">
    <text evidence="7">Belongs to the protein kinase superfamily. STE Ser/Thr protein kinase family. MAP kinase kinase subfamily.</text>
</comment>
<organism evidence="12 13">
    <name type="scientific">Clydaea vesicula</name>
    <dbReference type="NCBI Taxonomy" id="447962"/>
    <lineage>
        <taxon>Eukaryota</taxon>
        <taxon>Fungi</taxon>
        <taxon>Fungi incertae sedis</taxon>
        <taxon>Chytridiomycota</taxon>
        <taxon>Chytridiomycota incertae sedis</taxon>
        <taxon>Chytridiomycetes</taxon>
        <taxon>Lobulomycetales</taxon>
        <taxon>Lobulomycetaceae</taxon>
        <taxon>Clydaea</taxon>
    </lineage>
</organism>
<dbReference type="FunFam" id="3.30.200.20:FF:000341">
    <property type="entry name" value="MAP kinase kinase PBS2"/>
    <property type="match status" value="1"/>
</dbReference>
<evidence type="ECO:0000256" key="6">
    <source>
        <dbReference type="ARBA" id="ARBA00022840"/>
    </source>
</evidence>
<evidence type="ECO:0000256" key="5">
    <source>
        <dbReference type="ARBA" id="ARBA00022777"/>
    </source>
</evidence>
<dbReference type="InterPro" id="IPR000719">
    <property type="entry name" value="Prot_kinase_dom"/>
</dbReference>
<dbReference type="EMBL" id="JADGJW010001593">
    <property type="protein sequence ID" value="KAJ3202283.1"/>
    <property type="molecule type" value="Genomic_DNA"/>
</dbReference>
<keyword evidence="1 10" id="KW-0723">Serine/threonine-protein kinase</keyword>